<reference evidence="1 2" key="1">
    <citation type="submission" date="2011-05" db="EMBL/GenBank/DDBJ databases">
        <authorList>
            <person name="Muzny D."/>
            <person name="Qin X."/>
            <person name="Deng J."/>
            <person name="Jiang H."/>
            <person name="Liu Y."/>
            <person name="Qu J."/>
            <person name="Song X.-Z."/>
            <person name="Zhang L."/>
            <person name="Thornton R."/>
            <person name="Coyle M."/>
            <person name="Francisco L."/>
            <person name="Jackson L."/>
            <person name="Javaid M."/>
            <person name="Korchina V."/>
            <person name="Kovar C."/>
            <person name="Mata R."/>
            <person name="Mathew T."/>
            <person name="Ngo R."/>
            <person name="Nguyen L."/>
            <person name="Nguyen N."/>
            <person name="Okwuonu G."/>
            <person name="Ongeri F."/>
            <person name="Pham C."/>
            <person name="Simmons D."/>
            <person name="Wilczek-Boney K."/>
            <person name="Hale W."/>
            <person name="Jakkamsetti A."/>
            <person name="Pham P."/>
            <person name="Ruth R."/>
            <person name="San Lucas F."/>
            <person name="Warren J."/>
            <person name="Zhang J."/>
            <person name="Zhao Z."/>
            <person name="Zhou C."/>
            <person name="Zhu D."/>
            <person name="Lee S."/>
            <person name="Bess C."/>
            <person name="Blankenburg K."/>
            <person name="Forbes L."/>
            <person name="Fu Q."/>
            <person name="Gubbala S."/>
            <person name="Hirani K."/>
            <person name="Jayaseelan J.C."/>
            <person name="Lara F."/>
            <person name="Munidasa M."/>
            <person name="Palculict T."/>
            <person name="Patil S."/>
            <person name="Pu L.-L."/>
            <person name="Saada N."/>
            <person name="Tang L."/>
            <person name="Weissenberger G."/>
            <person name="Zhu Y."/>
            <person name="Hemphill L."/>
            <person name="Shang Y."/>
            <person name="Youmans B."/>
            <person name="Ayvaz T."/>
            <person name="Ross M."/>
            <person name="Santibanez J."/>
            <person name="Aqrawi P."/>
            <person name="Gross S."/>
            <person name="Joshi V."/>
            <person name="Fowler G."/>
            <person name="Nazareth L."/>
            <person name="Reid J."/>
            <person name="Worley K."/>
            <person name="Petrosino J."/>
            <person name="Highlander S."/>
            <person name="Gibbs R."/>
        </authorList>
    </citation>
    <scope>NUCLEOTIDE SEQUENCE [LARGE SCALE GENOMIC DNA]</scope>
    <source>
        <strain evidence="1 2">871</strain>
    </source>
</reference>
<evidence type="ECO:0000313" key="2">
    <source>
        <dbReference type="Proteomes" id="UP000003019"/>
    </source>
</evidence>
<sequence>MYQRERHANRLLQSLWGRRKDSNRVCGGCKDKGRGFQVA</sequence>
<protein>
    <submittedName>
        <fullName evidence="1">Uncharacterized protein</fullName>
    </submittedName>
</protein>
<evidence type="ECO:0000313" key="1">
    <source>
        <dbReference type="EMBL" id="EGY53253.1"/>
    </source>
</evidence>
<proteinExistence type="predicted"/>
<name>G4CG12_9NEIS</name>
<keyword evidence="2" id="KW-1185">Reference proteome</keyword>
<dbReference type="Proteomes" id="UP000003019">
    <property type="component" value="Unassembled WGS sequence"/>
</dbReference>
<organism evidence="1 2">
    <name type="scientific">Neisseria shayeganii 871</name>
    <dbReference type="NCBI Taxonomy" id="1032488"/>
    <lineage>
        <taxon>Bacteria</taxon>
        <taxon>Pseudomonadati</taxon>
        <taxon>Pseudomonadota</taxon>
        <taxon>Betaproteobacteria</taxon>
        <taxon>Neisseriales</taxon>
        <taxon>Neisseriaceae</taxon>
        <taxon>Neisseria</taxon>
    </lineage>
</organism>
<dbReference type="AlphaFoldDB" id="G4CG12"/>
<comment type="caution">
    <text evidence="1">The sequence shown here is derived from an EMBL/GenBank/DDBJ whole genome shotgun (WGS) entry which is preliminary data.</text>
</comment>
<accession>G4CG12</accession>
<gene>
    <name evidence="1" type="ORF">HMPREF9371_0551</name>
</gene>
<dbReference type="EMBL" id="AGAY01000020">
    <property type="protein sequence ID" value="EGY53253.1"/>
    <property type="molecule type" value="Genomic_DNA"/>
</dbReference>
<dbReference type="HOGENOM" id="CLU_3313300_0_0_4"/>